<evidence type="ECO:0000256" key="7">
    <source>
        <dbReference type="ARBA" id="ARBA00023136"/>
    </source>
</evidence>
<keyword evidence="3 11" id="KW-0328">Glycosyltransferase</keyword>
<sequence length="507" mass="54425">MTRLAPAPPARRYSAPARDQDLRDPARDRDPERTCRRWPVAAVPAAVMLALGTWGITRQGSMWRDEAATWQVSHRSLAEILRLLHEVDLVHGLYYVIVHALFAVFGDSLWTLRLPSVLAMTAAAALTARLGARLAGPRAGLAAGLAFALLPSVQQYAQEGRPYALVVAGAALATRLLVTALDRPGRARWAGYAATVLITAHLNWLSLLVLPAHAATVLLVRPGRRLLRQWTLAALAALAGAAPLIAASRSQAFQVSWIRPLQWPTVLGVGLLVGVGCLCAAVARRPGRRGSSVVPLALPLLAVPQLALVLASLVQPIYLPRYVLYTSVALALLIGAAVDTAVRAAGARWRRVRPWVLVAGAGVCAFVALLPVERQLRQPQSRVDDVLAAADRVARVADPGDAVLFIPAARRDTALVSPGKFSGLRDLVLTQRPAPSGTLKGYEASPRGIREAMLAVPRIVVVSDAPAVASRTAPERERTKTAVLREYFEPLSDAEVNGRRVTVYGRR</sequence>
<dbReference type="RefSeq" id="WP_390320962.1">
    <property type="nucleotide sequence ID" value="NZ_JBHSPB010000029.1"/>
</dbReference>
<dbReference type="InterPro" id="IPR050297">
    <property type="entry name" value="LipidA_mod_glycosyltrf_83"/>
</dbReference>
<gene>
    <name evidence="11" type="ORF">ACFP1Z_30535</name>
</gene>
<evidence type="ECO:0000256" key="5">
    <source>
        <dbReference type="ARBA" id="ARBA00022692"/>
    </source>
</evidence>
<dbReference type="InterPro" id="IPR038731">
    <property type="entry name" value="RgtA/B/C-like"/>
</dbReference>
<dbReference type="EC" id="2.4.-.-" evidence="11"/>
<feature type="transmembrane region" description="Helical" evidence="9">
    <location>
        <begin position="324"/>
        <end position="342"/>
    </location>
</feature>
<feature type="transmembrane region" description="Helical" evidence="9">
    <location>
        <begin position="354"/>
        <end position="372"/>
    </location>
</feature>
<comment type="subcellular location">
    <subcellularLocation>
        <location evidence="1">Cell membrane</location>
        <topology evidence="1">Multi-pass membrane protein</topology>
    </subcellularLocation>
</comment>
<feature type="transmembrane region" description="Helical" evidence="9">
    <location>
        <begin position="295"/>
        <end position="318"/>
    </location>
</feature>
<evidence type="ECO:0000313" key="11">
    <source>
        <dbReference type="EMBL" id="MFC5724501.1"/>
    </source>
</evidence>
<feature type="transmembrane region" description="Helical" evidence="9">
    <location>
        <begin position="201"/>
        <end position="220"/>
    </location>
</feature>
<dbReference type="Pfam" id="PF13231">
    <property type="entry name" value="PMT_2"/>
    <property type="match status" value="1"/>
</dbReference>
<evidence type="ECO:0000256" key="2">
    <source>
        <dbReference type="ARBA" id="ARBA00022475"/>
    </source>
</evidence>
<evidence type="ECO:0000256" key="8">
    <source>
        <dbReference type="SAM" id="MobiDB-lite"/>
    </source>
</evidence>
<feature type="domain" description="Glycosyltransferase RgtA/B/C/D-like" evidence="10">
    <location>
        <begin position="97"/>
        <end position="243"/>
    </location>
</feature>
<evidence type="ECO:0000256" key="3">
    <source>
        <dbReference type="ARBA" id="ARBA00022676"/>
    </source>
</evidence>
<organism evidence="11 12">
    <name type="scientific">Streptomyces gamaensis</name>
    <dbReference type="NCBI Taxonomy" id="1763542"/>
    <lineage>
        <taxon>Bacteria</taxon>
        <taxon>Bacillati</taxon>
        <taxon>Actinomycetota</taxon>
        <taxon>Actinomycetes</taxon>
        <taxon>Kitasatosporales</taxon>
        <taxon>Streptomycetaceae</taxon>
        <taxon>Streptomyces</taxon>
    </lineage>
</organism>
<feature type="transmembrane region" description="Helical" evidence="9">
    <location>
        <begin position="261"/>
        <end position="283"/>
    </location>
</feature>
<comment type="caution">
    <text evidence="11">The sequence shown here is derived from an EMBL/GenBank/DDBJ whole genome shotgun (WGS) entry which is preliminary data.</text>
</comment>
<keyword evidence="4 11" id="KW-0808">Transferase</keyword>
<evidence type="ECO:0000256" key="6">
    <source>
        <dbReference type="ARBA" id="ARBA00022989"/>
    </source>
</evidence>
<keyword evidence="12" id="KW-1185">Reference proteome</keyword>
<protein>
    <submittedName>
        <fullName evidence="11">Glycosyltransferase family 39 protein</fullName>
        <ecNumber evidence="11">2.4.-.-</ecNumber>
    </submittedName>
</protein>
<proteinExistence type="predicted"/>
<accession>A0ABW0ZAZ3</accession>
<evidence type="ECO:0000256" key="9">
    <source>
        <dbReference type="SAM" id="Phobius"/>
    </source>
</evidence>
<keyword evidence="7 9" id="KW-0472">Membrane</keyword>
<feature type="transmembrane region" description="Helical" evidence="9">
    <location>
        <begin position="92"/>
        <end position="110"/>
    </location>
</feature>
<feature type="transmembrane region" description="Helical" evidence="9">
    <location>
        <begin position="38"/>
        <end position="56"/>
    </location>
</feature>
<evidence type="ECO:0000256" key="1">
    <source>
        <dbReference type="ARBA" id="ARBA00004651"/>
    </source>
</evidence>
<feature type="region of interest" description="Disordered" evidence="8">
    <location>
        <begin position="1"/>
        <end position="34"/>
    </location>
</feature>
<feature type="compositionally biased region" description="Basic and acidic residues" evidence="8">
    <location>
        <begin position="18"/>
        <end position="34"/>
    </location>
</feature>
<dbReference type="PANTHER" id="PTHR33908:SF11">
    <property type="entry name" value="MEMBRANE PROTEIN"/>
    <property type="match status" value="1"/>
</dbReference>
<dbReference type="EMBL" id="JBHSPB010000029">
    <property type="protein sequence ID" value="MFC5724501.1"/>
    <property type="molecule type" value="Genomic_DNA"/>
</dbReference>
<keyword evidence="2" id="KW-1003">Cell membrane</keyword>
<feature type="transmembrane region" description="Helical" evidence="9">
    <location>
        <begin position="162"/>
        <end position="181"/>
    </location>
</feature>
<keyword evidence="5 9" id="KW-0812">Transmembrane</keyword>
<keyword evidence="6 9" id="KW-1133">Transmembrane helix</keyword>
<evidence type="ECO:0000313" key="12">
    <source>
        <dbReference type="Proteomes" id="UP001596083"/>
    </source>
</evidence>
<reference evidence="12" key="1">
    <citation type="journal article" date="2019" name="Int. J. Syst. Evol. Microbiol.">
        <title>The Global Catalogue of Microorganisms (GCM) 10K type strain sequencing project: providing services to taxonomists for standard genome sequencing and annotation.</title>
        <authorList>
            <consortium name="The Broad Institute Genomics Platform"/>
            <consortium name="The Broad Institute Genome Sequencing Center for Infectious Disease"/>
            <person name="Wu L."/>
            <person name="Ma J."/>
        </authorList>
    </citation>
    <scope>NUCLEOTIDE SEQUENCE [LARGE SCALE GENOMIC DNA]</scope>
    <source>
        <strain evidence="12">CGMCC 4.7304</strain>
    </source>
</reference>
<evidence type="ECO:0000256" key="4">
    <source>
        <dbReference type="ARBA" id="ARBA00022679"/>
    </source>
</evidence>
<name>A0ABW0ZAZ3_9ACTN</name>
<dbReference type="GO" id="GO:0016757">
    <property type="term" value="F:glycosyltransferase activity"/>
    <property type="evidence" value="ECO:0007669"/>
    <property type="project" value="UniProtKB-KW"/>
</dbReference>
<feature type="compositionally biased region" description="Low complexity" evidence="8">
    <location>
        <begin position="1"/>
        <end position="17"/>
    </location>
</feature>
<dbReference type="Proteomes" id="UP001596083">
    <property type="component" value="Unassembled WGS sequence"/>
</dbReference>
<dbReference type="PANTHER" id="PTHR33908">
    <property type="entry name" value="MANNOSYLTRANSFERASE YKCB-RELATED"/>
    <property type="match status" value="1"/>
</dbReference>
<feature type="transmembrane region" description="Helical" evidence="9">
    <location>
        <begin position="232"/>
        <end position="249"/>
    </location>
</feature>
<evidence type="ECO:0000259" key="10">
    <source>
        <dbReference type="Pfam" id="PF13231"/>
    </source>
</evidence>